<gene>
    <name evidence="2" type="ORF">AVEN_71188_1</name>
</gene>
<protein>
    <submittedName>
        <fullName evidence="2">Uncharacterized protein</fullName>
    </submittedName>
</protein>
<comment type="caution">
    <text evidence="2">The sequence shown here is derived from an EMBL/GenBank/DDBJ whole genome shotgun (WGS) entry which is preliminary data.</text>
</comment>
<dbReference type="AlphaFoldDB" id="A0A4Y2KR33"/>
<accession>A0A4Y2KR33</accession>
<name>A0A4Y2KR33_ARAVE</name>
<feature type="transmembrane region" description="Helical" evidence="1">
    <location>
        <begin position="6"/>
        <end position="30"/>
    </location>
</feature>
<dbReference type="Proteomes" id="UP000499080">
    <property type="component" value="Unassembled WGS sequence"/>
</dbReference>
<dbReference type="EMBL" id="BGPR01004938">
    <property type="protein sequence ID" value="GBN05054.1"/>
    <property type="molecule type" value="Genomic_DNA"/>
</dbReference>
<keyword evidence="3" id="KW-1185">Reference proteome</keyword>
<keyword evidence="1" id="KW-0472">Membrane</keyword>
<reference evidence="2 3" key="1">
    <citation type="journal article" date="2019" name="Sci. Rep.">
        <title>Orb-weaving spider Araneus ventricosus genome elucidates the spidroin gene catalogue.</title>
        <authorList>
            <person name="Kono N."/>
            <person name="Nakamura H."/>
            <person name="Ohtoshi R."/>
            <person name="Moran D.A.P."/>
            <person name="Shinohara A."/>
            <person name="Yoshida Y."/>
            <person name="Fujiwara M."/>
            <person name="Mori M."/>
            <person name="Tomita M."/>
            <person name="Arakawa K."/>
        </authorList>
    </citation>
    <scope>NUCLEOTIDE SEQUENCE [LARGE SCALE GENOMIC DNA]</scope>
</reference>
<dbReference type="OrthoDB" id="6473127at2759"/>
<keyword evidence="1" id="KW-1133">Transmembrane helix</keyword>
<proteinExistence type="predicted"/>
<evidence type="ECO:0000313" key="2">
    <source>
        <dbReference type="EMBL" id="GBN05054.1"/>
    </source>
</evidence>
<evidence type="ECO:0000256" key="1">
    <source>
        <dbReference type="SAM" id="Phobius"/>
    </source>
</evidence>
<keyword evidence="1" id="KW-0812">Transmembrane</keyword>
<sequence length="211" mass="24585">MLPWIWSLFQVLVFGKFFYVIFMVPYALTFKNIEKNSKRKNKGTNVGIQDFTLAAKKDASTSTAEIDSANKETTNEKIELNIDSRQNGILYSNPFLEVMENIAASGDPFNPFNIETMCHPYQWRNPLMAINEADTQVNIGESYPPMKPTNPFFQDGMNNPFLDSSFQLPPVFEDEFRNFEFVPRESNAYCREWIEEHRKCYIKTVRSFSCY</sequence>
<evidence type="ECO:0000313" key="3">
    <source>
        <dbReference type="Proteomes" id="UP000499080"/>
    </source>
</evidence>
<organism evidence="2 3">
    <name type="scientific">Araneus ventricosus</name>
    <name type="common">Orbweaver spider</name>
    <name type="synonym">Epeira ventricosa</name>
    <dbReference type="NCBI Taxonomy" id="182803"/>
    <lineage>
        <taxon>Eukaryota</taxon>
        <taxon>Metazoa</taxon>
        <taxon>Ecdysozoa</taxon>
        <taxon>Arthropoda</taxon>
        <taxon>Chelicerata</taxon>
        <taxon>Arachnida</taxon>
        <taxon>Araneae</taxon>
        <taxon>Araneomorphae</taxon>
        <taxon>Entelegynae</taxon>
        <taxon>Araneoidea</taxon>
        <taxon>Araneidae</taxon>
        <taxon>Araneus</taxon>
    </lineage>
</organism>